<evidence type="ECO:0000256" key="10">
    <source>
        <dbReference type="ARBA" id="ARBA00022989"/>
    </source>
</evidence>
<keyword evidence="12" id="KW-0472">Membrane</keyword>
<evidence type="ECO:0000256" key="12">
    <source>
        <dbReference type="ARBA" id="ARBA00023136"/>
    </source>
</evidence>
<dbReference type="PANTHER" id="PTHR17098">
    <property type="entry name" value="NADH-UBIQUINONE OXIDOREDUCTASE MWFE SUBUNIT"/>
    <property type="match status" value="1"/>
</dbReference>
<evidence type="ECO:0000256" key="11">
    <source>
        <dbReference type="ARBA" id="ARBA00023128"/>
    </source>
</evidence>
<sequence length="125" mass="13836">MPVPWEALIPCGLLVAMFGVTGNLFSAAKFLTNDGKAPRYNIDTWESMMMERDRRLTGSLRGQSVSTICVSERLLTSTFFLPILFPPPALVPTLCPAPIFAIPQTEPIAPKAFATNSIWETERIH</sequence>
<evidence type="ECO:0000256" key="6">
    <source>
        <dbReference type="ARBA" id="ARBA00022660"/>
    </source>
</evidence>
<comment type="subcellular location">
    <subcellularLocation>
        <location evidence="2">Mitochondrion inner membrane</location>
        <topology evidence="2">Single-pass membrane protein</topology>
        <orientation evidence="2">Matrix side</orientation>
    </subcellularLocation>
</comment>
<evidence type="ECO:0000313" key="14">
    <source>
        <dbReference type="Proteomes" id="UP000322245"/>
    </source>
</evidence>
<keyword evidence="5" id="KW-0813">Transport</keyword>
<evidence type="ECO:0000256" key="2">
    <source>
        <dbReference type="ARBA" id="ARBA00004298"/>
    </source>
</evidence>
<evidence type="ECO:0000256" key="7">
    <source>
        <dbReference type="ARBA" id="ARBA00022692"/>
    </source>
</evidence>
<dbReference type="AlphaFoldDB" id="A0A5D3AS74"/>
<dbReference type="GO" id="GO:0005743">
    <property type="term" value="C:mitochondrial inner membrane"/>
    <property type="evidence" value="ECO:0007669"/>
    <property type="project" value="UniProtKB-SubCell"/>
</dbReference>
<keyword evidence="6" id="KW-0679">Respiratory chain</keyword>
<dbReference type="InterPro" id="IPR017384">
    <property type="entry name" value="NADH_Ub_cplx-1_asu_su-1"/>
</dbReference>
<evidence type="ECO:0000256" key="3">
    <source>
        <dbReference type="ARBA" id="ARBA00009960"/>
    </source>
</evidence>
<dbReference type="Proteomes" id="UP000322245">
    <property type="component" value="Unassembled WGS sequence"/>
</dbReference>
<dbReference type="EMBL" id="NIDF01000104">
    <property type="protein sequence ID" value="TYJ53041.1"/>
    <property type="molecule type" value="Genomic_DNA"/>
</dbReference>
<evidence type="ECO:0000256" key="1">
    <source>
        <dbReference type="ARBA" id="ARBA00003195"/>
    </source>
</evidence>
<comment type="caution">
    <text evidence="13">The sequence shown here is derived from an EMBL/GenBank/DDBJ whole genome shotgun (WGS) entry which is preliminary data.</text>
</comment>
<keyword evidence="14" id="KW-1185">Reference proteome</keyword>
<accession>A0A5D3AS74</accession>
<evidence type="ECO:0000256" key="8">
    <source>
        <dbReference type="ARBA" id="ARBA00022792"/>
    </source>
</evidence>
<gene>
    <name evidence="13" type="ORF">B9479_006318</name>
</gene>
<comment type="similarity">
    <text evidence="3">Belongs to the complex I NDUFA1 subunit family.</text>
</comment>
<keyword evidence="7" id="KW-0812">Transmembrane</keyword>
<evidence type="ECO:0000256" key="4">
    <source>
        <dbReference type="ARBA" id="ARBA00016392"/>
    </source>
</evidence>
<reference evidence="13 14" key="1">
    <citation type="submission" date="2017-05" db="EMBL/GenBank/DDBJ databases">
        <title>The Genome Sequence of Tsuchiyaea wingfieldii DSM 27421.</title>
        <authorList>
            <person name="Cuomo C."/>
            <person name="Passer A."/>
            <person name="Billmyre B."/>
            <person name="Heitman J."/>
        </authorList>
    </citation>
    <scope>NUCLEOTIDE SEQUENCE [LARGE SCALE GENOMIC DNA]</scope>
    <source>
        <strain evidence="13 14">DSM 27421</strain>
    </source>
</reference>
<protein>
    <recommendedName>
        <fullName evidence="4">NADH dehydrogenase [ubiquinone] 1 alpha subcomplex subunit 1</fullName>
    </recommendedName>
</protein>
<comment type="function">
    <text evidence="1">Accessory subunit of the mitochondrial membrane respiratory chain NADH dehydrogenase (Complex I), that is believed not to be involved in catalysis. Complex I functions in the transfer of electrons from NADH to the respiratory chain. The immediate electron acceptor for the enzyme is believed to be ubiquinone.</text>
</comment>
<proteinExistence type="inferred from homology"/>
<evidence type="ECO:0000256" key="5">
    <source>
        <dbReference type="ARBA" id="ARBA00022448"/>
    </source>
</evidence>
<keyword evidence="8" id="KW-0999">Mitochondrion inner membrane</keyword>
<name>A0A5D3AS74_9TREE</name>
<keyword evidence="11" id="KW-0496">Mitochondrion</keyword>
<evidence type="ECO:0000313" key="13">
    <source>
        <dbReference type="EMBL" id="TYJ53041.1"/>
    </source>
</evidence>
<keyword evidence="10" id="KW-1133">Transmembrane helix</keyword>
<dbReference type="Pfam" id="PF15879">
    <property type="entry name" value="MWFE"/>
    <property type="match status" value="1"/>
</dbReference>
<dbReference type="PANTHER" id="PTHR17098:SF2">
    <property type="entry name" value="NADH DEHYDROGENASE [UBIQUINONE] 1 ALPHA SUBCOMPLEX SUBUNIT 1"/>
    <property type="match status" value="1"/>
</dbReference>
<evidence type="ECO:0000256" key="9">
    <source>
        <dbReference type="ARBA" id="ARBA00022982"/>
    </source>
</evidence>
<organism evidence="13 14">
    <name type="scientific">Cryptococcus floricola</name>
    <dbReference type="NCBI Taxonomy" id="2591691"/>
    <lineage>
        <taxon>Eukaryota</taxon>
        <taxon>Fungi</taxon>
        <taxon>Dikarya</taxon>
        <taxon>Basidiomycota</taxon>
        <taxon>Agaricomycotina</taxon>
        <taxon>Tremellomycetes</taxon>
        <taxon>Tremellales</taxon>
        <taxon>Cryptococcaceae</taxon>
        <taxon>Cryptococcus</taxon>
    </lineage>
</organism>
<keyword evidence="9" id="KW-0249">Electron transport</keyword>